<dbReference type="Pfam" id="PF13424">
    <property type="entry name" value="TPR_12"/>
    <property type="match status" value="4"/>
</dbReference>
<dbReference type="Proteomes" id="UP000663844">
    <property type="component" value="Unassembled WGS sequence"/>
</dbReference>
<evidence type="ECO:0000256" key="2">
    <source>
        <dbReference type="ARBA" id="ARBA00022803"/>
    </source>
</evidence>
<feature type="repeat" description="TPR" evidence="3">
    <location>
        <begin position="748"/>
        <end position="781"/>
    </location>
</feature>
<comment type="caution">
    <text evidence="4">The sequence shown here is derived from an EMBL/GenBank/DDBJ whole genome shotgun (WGS) entry which is preliminary data.</text>
</comment>
<name>A0A814JK63_9BILA</name>
<keyword evidence="2 3" id="KW-0802">TPR repeat</keyword>
<dbReference type="AlphaFoldDB" id="A0A814JK63"/>
<organism evidence="4 6">
    <name type="scientific">Adineta steineri</name>
    <dbReference type="NCBI Taxonomy" id="433720"/>
    <lineage>
        <taxon>Eukaryota</taxon>
        <taxon>Metazoa</taxon>
        <taxon>Spiralia</taxon>
        <taxon>Gnathifera</taxon>
        <taxon>Rotifera</taxon>
        <taxon>Eurotatoria</taxon>
        <taxon>Bdelloidea</taxon>
        <taxon>Adinetida</taxon>
        <taxon>Adinetidae</taxon>
        <taxon>Adineta</taxon>
    </lineage>
</organism>
<evidence type="ECO:0000256" key="3">
    <source>
        <dbReference type="PROSITE-ProRule" id="PRU00339"/>
    </source>
</evidence>
<dbReference type="PANTHER" id="PTHR45641">
    <property type="entry name" value="TETRATRICOPEPTIDE REPEAT PROTEIN (AFU_ORTHOLOGUE AFUA_6G03870)"/>
    <property type="match status" value="1"/>
</dbReference>
<dbReference type="Gene3D" id="3.90.176.10">
    <property type="entry name" value="Toxin ADP-ribosyltransferase, Chain A, domain 1"/>
    <property type="match status" value="1"/>
</dbReference>
<evidence type="ECO:0000313" key="5">
    <source>
        <dbReference type="EMBL" id="CAF3496091.1"/>
    </source>
</evidence>
<evidence type="ECO:0000256" key="1">
    <source>
        <dbReference type="ARBA" id="ARBA00022737"/>
    </source>
</evidence>
<gene>
    <name evidence="4" type="ORF">JYZ213_LOCUS17919</name>
    <name evidence="5" type="ORF">OXD698_LOCUS1030</name>
</gene>
<dbReference type="PROSITE" id="PS50005">
    <property type="entry name" value="TPR"/>
    <property type="match status" value="8"/>
</dbReference>
<feature type="repeat" description="TPR" evidence="3">
    <location>
        <begin position="787"/>
        <end position="820"/>
    </location>
</feature>
<dbReference type="Gene3D" id="1.25.40.10">
    <property type="entry name" value="Tetratricopeptide repeat domain"/>
    <property type="match status" value="4"/>
</dbReference>
<dbReference type="PANTHER" id="PTHR45641:SF19">
    <property type="entry name" value="NEPHROCYSTIN-3"/>
    <property type="match status" value="1"/>
</dbReference>
<protein>
    <recommendedName>
        <fullName evidence="7">Nephrocystin-3</fullName>
    </recommendedName>
</protein>
<dbReference type="SUPFAM" id="SSF56399">
    <property type="entry name" value="ADP-ribosylation"/>
    <property type="match status" value="1"/>
</dbReference>
<feature type="repeat" description="TPR" evidence="3">
    <location>
        <begin position="540"/>
        <end position="573"/>
    </location>
</feature>
<dbReference type="Pfam" id="PF13374">
    <property type="entry name" value="TPR_10"/>
    <property type="match status" value="1"/>
</dbReference>
<dbReference type="EMBL" id="CAJNOG010000171">
    <property type="protein sequence ID" value="CAF1036937.1"/>
    <property type="molecule type" value="Genomic_DNA"/>
</dbReference>
<dbReference type="InterPro" id="IPR011990">
    <property type="entry name" value="TPR-like_helical_dom_sf"/>
</dbReference>
<dbReference type="InterPro" id="IPR019734">
    <property type="entry name" value="TPR_rpt"/>
</dbReference>
<evidence type="ECO:0008006" key="7">
    <source>
        <dbReference type="Google" id="ProtNLM"/>
    </source>
</evidence>
<dbReference type="EMBL" id="CAJOAZ010000028">
    <property type="protein sequence ID" value="CAF3496091.1"/>
    <property type="molecule type" value="Genomic_DNA"/>
</dbReference>
<feature type="repeat" description="TPR" evidence="3">
    <location>
        <begin position="666"/>
        <end position="699"/>
    </location>
</feature>
<feature type="repeat" description="TPR" evidence="3">
    <location>
        <begin position="829"/>
        <end position="862"/>
    </location>
</feature>
<feature type="repeat" description="TPR" evidence="3">
    <location>
        <begin position="921"/>
        <end position="954"/>
    </location>
</feature>
<proteinExistence type="predicted"/>
<dbReference type="SMART" id="SM00028">
    <property type="entry name" value="TPR"/>
    <property type="match status" value="13"/>
</dbReference>
<evidence type="ECO:0000313" key="4">
    <source>
        <dbReference type="EMBL" id="CAF1036937.1"/>
    </source>
</evidence>
<dbReference type="SUPFAM" id="SSF48452">
    <property type="entry name" value="TPR-like"/>
    <property type="match status" value="3"/>
</dbReference>
<feature type="repeat" description="TPR" evidence="3">
    <location>
        <begin position="625"/>
        <end position="658"/>
    </location>
</feature>
<dbReference type="Proteomes" id="UP000663845">
    <property type="component" value="Unassembled WGS sequence"/>
</dbReference>
<dbReference type="Pfam" id="PF13176">
    <property type="entry name" value="TPR_7"/>
    <property type="match status" value="2"/>
</dbReference>
<feature type="repeat" description="TPR" evidence="3">
    <location>
        <begin position="710"/>
        <end position="743"/>
    </location>
</feature>
<sequence>MGNDTSSQTSSLRISKSNLIQKFTGSSYVNREDVTLIWLDKTIDTTRTTLREMTDYVLLYTEIEPCITYIRSITNERIFLIVSGDYAELCLNEIHDLPQIDIIFIFCMNLSSIDEDKLVDTNSYTKIIDIFDNEDKLIQSIREELTDLQKRLLTFSIYDKQTSIKDLSKESALFLWFQLFKDIIFQLPKSEESKYEMIEQCRQYYHGNQEELTNIEKFAQTYTEQDSIHWYTKQCFISRLCNKALRTQDIELLYIFRYYIQDLHKRLSLEHQSFRNTELNPPILTLYRGLKLTHDDITHFQSNIDSLVLMNGFFFTTRNYDLELESALKLSKHSVNILPTLLIIQVNVQLDHVVFAKISSQINNSNEDEILFDIDCAFKIHEVYFNNKKNVWIITMSLTNENRLIVGKYIETNKREIEQGNVLLIFGLLLTEMEQYQQAQIYYEKLLLANIIDDKAALYTNTGRIKFQQGLFNEAVKDFHNVYDIQLEQKPRNYFNLARTMNTLGLIYIEEKNYDLALDYHFDVLKTYKQHIGISELLLANSNDSIGIIFTHKHDYDQALKYLFRAMKLYEKYLPNKDHPTMATNYNNIGLVFYYIKQHSQALEYCLEALTIREKVLPITHTHIADSYNNVALVYHHLFEYDKAFHLFQRSLQIYENDYNQKMRIPICLNNIGLLYLDQYKYDEAIEYYLKALDIYINENDEQQFQEELCFTLNNLGVAYEMKCDYDNALKYYELVLEEQREDSEKFGRLLVKIGNIYHKKGDNDQALNYYDNALNRSQNYSSELLSSILMSMGIIYHRQRQYDLSLDTYKRVVSIHKHDQLNHELDLAWTYNNIGCLYDDMGDMKRALRYQEKAYDIRRQFLQSTHPDLAISLNNLGRIHQTLAHRSGGNPFECEQALQNYKAALHIRRKSLPMDHPDLAISYYNLALIHVDQQEYEQAYSEIQKALKIQTKKLSADHPDLAQTLKLERQVKILLDYRMSLARYR</sequence>
<evidence type="ECO:0000313" key="6">
    <source>
        <dbReference type="Proteomes" id="UP000663845"/>
    </source>
</evidence>
<keyword evidence="1" id="KW-0677">Repeat</keyword>
<reference evidence="4" key="1">
    <citation type="submission" date="2021-02" db="EMBL/GenBank/DDBJ databases">
        <authorList>
            <person name="Nowell W R."/>
        </authorList>
    </citation>
    <scope>NUCLEOTIDE SEQUENCE</scope>
</reference>
<accession>A0A814JK63</accession>